<dbReference type="Pfam" id="PF10318">
    <property type="entry name" value="7TM_GPCR_Srh"/>
    <property type="match status" value="1"/>
</dbReference>
<dbReference type="Proteomes" id="UP000887578">
    <property type="component" value="Unplaced"/>
</dbReference>
<proteinExistence type="predicted"/>
<keyword evidence="1" id="KW-0472">Membrane</keyword>
<feature type="transmembrane region" description="Helical" evidence="1">
    <location>
        <begin position="93"/>
        <end position="116"/>
    </location>
</feature>
<accession>A0A914QU82</accession>
<organism evidence="2 3">
    <name type="scientific">Panagrolaimus davidi</name>
    <dbReference type="NCBI Taxonomy" id="227884"/>
    <lineage>
        <taxon>Eukaryota</taxon>
        <taxon>Metazoa</taxon>
        <taxon>Ecdysozoa</taxon>
        <taxon>Nematoda</taxon>
        <taxon>Chromadorea</taxon>
        <taxon>Rhabditida</taxon>
        <taxon>Tylenchina</taxon>
        <taxon>Panagrolaimomorpha</taxon>
        <taxon>Panagrolaimoidea</taxon>
        <taxon>Panagrolaimidae</taxon>
        <taxon>Panagrolaimus</taxon>
    </lineage>
</organism>
<evidence type="ECO:0000313" key="3">
    <source>
        <dbReference type="WBParaSite" id="PDA_v2.g5302.t1"/>
    </source>
</evidence>
<keyword evidence="1" id="KW-1133">Transmembrane helix</keyword>
<protein>
    <submittedName>
        <fullName evidence="3">Uncharacterized protein</fullName>
    </submittedName>
</protein>
<evidence type="ECO:0000256" key="1">
    <source>
        <dbReference type="SAM" id="Phobius"/>
    </source>
</evidence>
<feature type="transmembrane region" description="Helical" evidence="1">
    <location>
        <begin position="50"/>
        <end position="73"/>
    </location>
</feature>
<evidence type="ECO:0000313" key="2">
    <source>
        <dbReference type="Proteomes" id="UP000887578"/>
    </source>
</evidence>
<dbReference type="AlphaFoldDB" id="A0A914QU82"/>
<reference evidence="3" key="1">
    <citation type="submission" date="2022-11" db="UniProtKB">
        <authorList>
            <consortium name="WormBaseParasite"/>
        </authorList>
    </citation>
    <scope>IDENTIFICATION</scope>
</reference>
<keyword evidence="1" id="KW-0812">Transmembrane</keyword>
<dbReference type="WBParaSite" id="PDA_v2.g5302.t1">
    <property type="protein sequence ID" value="PDA_v2.g5302.t1"/>
    <property type="gene ID" value="PDA_v2.g5302"/>
</dbReference>
<keyword evidence="2" id="KW-1185">Reference proteome</keyword>
<dbReference type="InterPro" id="IPR019422">
    <property type="entry name" value="7TM_GPCR_serpentine_rcpt_Srh"/>
</dbReference>
<feature type="transmembrane region" description="Helical" evidence="1">
    <location>
        <begin position="152"/>
        <end position="180"/>
    </location>
</feature>
<feature type="transmembrane region" description="Helical" evidence="1">
    <location>
        <begin position="12"/>
        <end position="30"/>
    </location>
</feature>
<sequence length="196" mass="22368">MKTFEWLILNHSFWCLTFETFIATIKPSIFSPNPAGFPLEVLRNGSFQTTVISTVTAIVLIANCVISLMATLLSRYMLAFTHGNLTKFCNLKFFVIFAVIPSTFGYAILFFTFIVLSKINNKTDKQRAAEFSSYLAEPALTLKGFFYTPFEMVMIGIFVFFVSLILCCICGVIFMVYFFYLIKSNNTQTFQTSQIY</sequence>
<name>A0A914QU82_9BILA</name>